<keyword evidence="1" id="KW-0489">Methyltransferase</keyword>
<keyword evidence="2" id="KW-1185">Reference proteome</keyword>
<dbReference type="GO" id="GO:0008168">
    <property type="term" value="F:methyltransferase activity"/>
    <property type="evidence" value="ECO:0007669"/>
    <property type="project" value="UniProtKB-KW"/>
</dbReference>
<reference evidence="1 2" key="1">
    <citation type="submission" date="2021-03" db="EMBL/GenBank/DDBJ databases">
        <title>Sequencing the genomes of 1000 actinobacteria strains.</title>
        <authorList>
            <person name="Klenk H.-P."/>
        </authorList>
    </citation>
    <scope>NUCLEOTIDE SEQUENCE [LARGE SCALE GENOMIC DNA]</scope>
    <source>
        <strain evidence="1 2">DSM 44580</strain>
    </source>
</reference>
<dbReference type="Gene3D" id="3.40.50.150">
    <property type="entry name" value="Vaccinia Virus protein VP39"/>
    <property type="match status" value="1"/>
</dbReference>
<dbReference type="Proteomes" id="UP001519363">
    <property type="component" value="Unassembled WGS sequence"/>
</dbReference>
<dbReference type="RefSeq" id="WP_307850257.1">
    <property type="nucleotide sequence ID" value="NZ_JAGIOO010000001.1"/>
</dbReference>
<dbReference type="Pfam" id="PF04672">
    <property type="entry name" value="Methyltransf_19"/>
    <property type="match status" value="1"/>
</dbReference>
<sequence length="269" mass="29989">MVSNEPAWVPDGVNTELPSSARVYDYLLGGGHNFEMDRDTAERLETVMPARHMARNNRAFLGRAVQFLVESGIRQFLDLGSGVPTVGNVHEVAQRAAPESRVVYVDIEPVAVAHSKLWLAGNDRATIIQGDLRDPEHVLTHPDTARLLDFREPIALLMVAVLQFIPDADDPWAIIRRYRDHLPPGSYFAFSAFTWDGNPEAMARAVEVFSQTQEPLHPRTGEQIRRFADGFELVEPGLVPTPNWRPSSEVVDEEGGRQSNLYAGVGRKV</sequence>
<evidence type="ECO:0000313" key="1">
    <source>
        <dbReference type="EMBL" id="MBP2477466.1"/>
    </source>
</evidence>
<dbReference type="SUPFAM" id="SSF53335">
    <property type="entry name" value="S-adenosyl-L-methionine-dependent methyltransferases"/>
    <property type="match status" value="1"/>
</dbReference>
<name>A0ABS5ALM8_9PSEU</name>
<evidence type="ECO:0000313" key="2">
    <source>
        <dbReference type="Proteomes" id="UP001519363"/>
    </source>
</evidence>
<dbReference type="PIRSF" id="PIRSF017393">
    <property type="entry name" value="MTase_SAV2177"/>
    <property type="match status" value="1"/>
</dbReference>
<dbReference type="CDD" id="cd02440">
    <property type="entry name" value="AdoMet_MTases"/>
    <property type="match status" value="1"/>
</dbReference>
<dbReference type="GO" id="GO:0032259">
    <property type="term" value="P:methylation"/>
    <property type="evidence" value="ECO:0007669"/>
    <property type="project" value="UniProtKB-KW"/>
</dbReference>
<dbReference type="InterPro" id="IPR006764">
    <property type="entry name" value="SAM_dep_MeTrfase_SAV2177_type"/>
</dbReference>
<accession>A0ABS5ALM8</accession>
<keyword evidence="1" id="KW-0808">Transferase</keyword>
<proteinExistence type="predicted"/>
<protein>
    <submittedName>
        <fullName evidence="1">SAM-dependent methyltransferase</fullName>
    </submittedName>
</protein>
<comment type="caution">
    <text evidence="1">The sequence shown here is derived from an EMBL/GenBank/DDBJ whole genome shotgun (WGS) entry which is preliminary data.</text>
</comment>
<gene>
    <name evidence="1" type="ORF">JOF53_006338</name>
</gene>
<organism evidence="1 2">
    <name type="scientific">Crossiella equi</name>
    <dbReference type="NCBI Taxonomy" id="130796"/>
    <lineage>
        <taxon>Bacteria</taxon>
        <taxon>Bacillati</taxon>
        <taxon>Actinomycetota</taxon>
        <taxon>Actinomycetes</taxon>
        <taxon>Pseudonocardiales</taxon>
        <taxon>Pseudonocardiaceae</taxon>
        <taxon>Crossiella</taxon>
    </lineage>
</organism>
<dbReference type="EMBL" id="JAGIOO010000001">
    <property type="protein sequence ID" value="MBP2477466.1"/>
    <property type="molecule type" value="Genomic_DNA"/>
</dbReference>
<dbReference type="InterPro" id="IPR029063">
    <property type="entry name" value="SAM-dependent_MTases_sf"/>
</dbReference>